<dbReference type="EMBL" id="ABOX02000007">
    <property type="protein sequence ID" value="EEF61826.1"/>
    <property type="molecule type" value="Genomic_DNA"/>
</dbReference>
<feature type="coiled-coil region" evidence="1">
    <location>
        <begin position="32"/>
        <end position="80"/>
    </location>
</feature>
<evidence type="ECO:0000313" key="4">
    <source>
        <dbReference type="EMBL" id="EEF61826.1"/>
    </source>
</evidence>
<evidence type="ECO:0000259" key="2">
    <source>
        <dbReference type="Pfam" id="PF02591"/>
    </source>
</evidence>
<keyword evidence="1" id="KW-0175">Coiled coil</keyword>
<feature type="domain" description="CT398-like coiled coil hairpin" evidence="3">
    <location>
        <begin position="11"/>
        <end position="187"/>
    </location>
</feature>
<dbReference type="InterPro" id="IPR052376">
    <property type="entry name" value="Oxidative_Scav/Glycosyltrans"/>
</dbReference>
<organism evidence="4 5">
    <name type="scientific">Pedosphaera parvula (strain Ellin514)</name>
    <dbReference type="NCBI Taxonomy" id="320771"/>
    <lineage>
        <taxon>Bacteria</taxon>
        <taxon>Pseudomonadati</taxon>
        <taxon>Verrucomicrobiota</taxon>
        <taxon>Pedosphaerae</taxon>
        <taxon>Pedosphaerales</taxon>
        <taxon>Pedosphaeraceae</taxon>
        <taxon>Pedosphaera</taxon>
    </lineage>
</organism>
<protein>
    <submittedName>
        <fullName evidence="4">Uncharacterized protein</fullName>
    </submittedName>
</protein>
<feature type="domain" description="C4-type zinc ribbon" evidence="2">
    <location>
        <begin position="198"/>
        <end position="230"/>
    </location>
</feature>
<evidence type="ECO:0000256" key="1">
    <source>
        <dbReference type="SAM" id="Coils"/>
    </source>
</evidence>
<dbReference type="OrthoDB" id="9799341at2"/>
<dbReference type="PANTHER" id="PTHR39082:SF1">
    <property type="entry name" value="SCAVENGER RECEPTOR CLASS A MEMBER 3"/>
    <property type="match status" value="1"/>
</dbReference>
<evidence type="ECO:0000313" key="5">
    <source>
        <dbReference type="Proteomes" id="UP000003688"/>
    </source>
</evidence>
<dbReference type="STRING" id="320771.Cflav_PD4489"/>
<accession>B9XDT5</accession>
<dbReference type="PANTHER" id="PTHR39082">
    <property type="entry name" value="PHOSPHOLIPASE C-BETA-2-RELATED"/>
    <property type="match status" value="1"/>
</dbReference>
<feature type="coiled-coil region" evidence="1">
    <location>
        <begin position="143"/>
        <end position="177"/>
    </location>
</feature>
<dbReference type="AlphaFoldDB" id="B9XDT5"/>
<dbReference type="InterPro" id="IPR003743">
    <property type="entry name" value="Zf-RING_7"/>
</dbReference>
<dbReference type="InterPro" id="IPR056003">
    <property type="entry name" value="CT398_CC_hairpin"/>
</dbReference>
<dbReference type="Gene3D" id="1.10.287.1490">
    <property type="match status" value="1"/>
</dbReference>
<keyword evidence="5" id="KW-1185">Reference proteome</keyword>
<dbReference type="Proteomes" id="UP000003688">
    <property type="component" value="Unassembled WGS sequence"/>
</dbReference>
<dbReference type="Pfam" id="PF24481">
    <property type="entry name" value="CT398_CC"/>
    <property type="match status" value="1"/>
</dbReference>
<dbReference type="RefSeq" id="WP_007413983.1">
    <property type="nucleotide sequence ID" value="NZ_ABOX02000007.1"/>
</dbReference>
<reference evidence="4 5" key="1">
    <citation type="journal article" date="2011" name="J. Bacteriol.">
        <title>Genome sequence of 'Pedosphaera parvula' Ellin514, an aerobic Verrucomicrobial isolate from pasture soil.</title>
        <authorList>
            <person name="Kant R."/>
            <person name="van Passel M.W."/>
            <person name="Sangwan P."/>
            <person name="Palva A."/>
            <person name="Lucas S."/>
            <person name="Copeland A."/>
            <person name="Lapidus A."/>
            <person name="Glavina Del Rio T."/>
            <person name="Dalin E."/>
            <person name="Tice H."/>
            <person name="Bruce D."/>
            <person name="Goodwin L."/>
            <person name="Pitluck S."/>
            <person name="Chertkov O."/>
            <person name="Larimer F.W."/>
            <person name="Land M.L."/>
            <person name="Hauser L."/>
            <person name="Brettin T.S."/>
            <person name="Detter J.C."/>
            <person name="Han S."/>
            <person name="de Vos W.M."/>
            <person name="Janssen P.H."/>
            <person name="Smidt H."/>
        </authorList>
    </citation>
    <scope>NUCLEOTIDE SEQUENCE [LARGE SCALE GENOMIC DNA]</scope>
    <source>
        <strain evidence="4 5">Ellin514</strain>
    </source>
</reference>
<gene>
    <name evidence="4" type="ORF">Cflav_PD4489</name>
</gene>
<evidence type="ECO:0000259" key="3">
    <source>
        <dbReference type="Pfam" id="PF24481"/>
    </source>
</evidence>
<name>B9XDT5_PEDPL</name>
<proteinExistence type="predicted"/>
<dbReference type="Pfam" id="PF02591">
    <property type="entry name" value="Zn_ribbon_9"/>
    <property type="match status" value="1"/>
</dbReference>
<sequence>MLEVIEKLLILQDRDRNLQRVKTELAHIEPERQALKAKATGTQANLEAAKNKGKQIESERKRLELDVEAKKQQIEKYALQQFQTKKNEEYRALAHEIENCKKAIVGLDDQQIVLMEQAEVAQKEIGVATQAANEARKVVEGQITGLGQREENLKKELAELESNREELAAAVDESTRSRYERLLKSKGSNVVVGIQHGVCGGCHMKLPTQILLSTRGQQEIVTCINCGRILFYTRDMDLAVAD</sequence>
<comment type="caution">
    <text evidence="4">The sequence shown here is derived from an EMBL/GenBank/DDBJ whole genome shotgun (WGS) entry which is preliminary data.</text>
</comment>